<name>A0A5A7NZ88_STRAF</name>
<proteinExistence type="predicted"/>
<evidence type="ECO:0000256" key="1">
    <source>
        <dbReference type="SAM" id="MobiDB-lite"/>
    </source>
</evidence>
<keyword evidence="3" id="KW-1185">Reference proteome</keyword>
<sequence length="179" mass="19520">MLRAATSCARAAISGVGNVPSQIRDFLRGSRISETHLPQLRIRTPRYTGCFVEELWPEPRLLFIFFAVSGGGSSAEDENKEIINNGINGPMAVEGSDVSGWVSQDSLCNHESLPPLSLIRHYLVQDLRTPRILHASNSPKREESNSSFHKGSPRHPPRSSVASSVIMSSSSSLLGPISR</sequence>
<feature type="compositionally biased region" description="Low complexity" evidence="1">
    <location>
        <begin position="158"/>
        <end position="179"/>
    </location>
</feature>
<reference evidence="3" key="1">
    <citation type="journal article" date="2019" name="Curr. Biol.">
        <title>Genome Sequence of Striga asiatica Provides Insight into the Evolution of Plant Parasitism.</title>
        <authorList>
            <person name="Yoshida S."/>
            <person name="Kim S."/>
            <person name="Wafula E.K."/>
            <person name="Tanskanen J."/>
            <person name="Kim Y.M."/>
            <person name="Honaas L."/>
            <person name="Yang Z."/>
            <person name="Spallek T."/>
            <person name="Conn C.E."/>
            <person name="Ichihashi Y."/>
            <person name="Cheong K."/>
            <person name="Cui S."/>
            <person name="Der J.P."/>
            <person name="Gundlach H."/>
            <person name="Jiao Y."/>
            <person name="Hori C."/>
            <person name="Ishida J.K."/>
            <person name="Kasahara H."/>
            <person name="Kiba T."/>
            <person name="Kim M.S."/>
            <person name="Koo N."/>
            <person name="Laohavisit A."/>
            <person name="Lee Y.H."/>
            <person name="Lumba S."/>
            <person name="McCourt P."/>
            <person name="Mortimer J.C."/>
            <person name="Mutuku J.M."/>
            <person name="Nomura T."/>
            <person name="Sasaki-Sekimoto Y."/>
            <person name="Seto Y."/>
            <person name="Wang Y."/>
            <person name="Wakatake T."/>
            <person name="Sakakibara H."/>
            <person name="Demura T."/>
            <person name="Yamaguchi S."/>
            <person name="Yoneyama K."/>
            <person name="Manabe R.I."/>
            <person name="Nelson D.C."/>
            <person name="Schulman A.H."/>
            <person name="Timko M.P."/>
            <person name="dePamphilis C.W."/>
            <person name="Choi D."/>
            <person name="Shirasu K."/>
        </authorList>
    </citation>
    <scope>NUCLEOTIDE SEQUENCE [LARGE SCALE GENOMIC DNA]</scope>
    <source>
        <strain evidence="3">cv. UVA1</strain>
    </source>
</reference>
<protein>
    <submittedName>
        <fullName evidence="2">Uncharacterized protein</fullName>
    </submittedName>
</protein>
<dbReference type="OrthoDB" id="1745805at2759"/>
<gene>
    <name evidence="2" type="ORF">STAS_01160</name>
</gene>
<feature type="region of interest" description="Disordered" evidence="1">
    <location>
        <begin position="133"/>
        <end position="179"/>
    </location>
</feature>
<dbReference type="EMBL" id="BKCP01000336">
    <property type="protein sequence ID" value="GER25568.1"/>
    <property type="molecule type" value="Genomic_DNA"/>
</dbReference>
<evidence type="ECO:0000313" key="2">
    <source>
        <dbReference type="EMBL" id="GER25568.1"/>
    </source>
</evidence>
<accession>A0A5A7NZ88</accession>
<dbReference type="AlphaFoldDB" id="A0A5A7NZ88"/>
<organism evidence="2 3">
    <name type="scientific">Striga asiatica</name>
    <name type="common">Asiatic witchweed</name>
    <name type="synonym">Buchnera asiatica</name>
    <dbReference type="NCBI Taxonomy" id="4170"/>
    <lineage>
        <taxon>Eukaryota</taxon>
        <taxon>Viridiplantae</taxon>
        <taxon>Streptophyta</taxon>
        <taxon>Embryophyta</taxon>
        <taxon>Tracheophyta</taxon>
        <taxon>Spermatophyta</taxon>
        <taxon>Magnoliopsida</taxon>
        <taxon>eudicotyledons</taxon>
        <taxon>Gunneridae</taxon>
        <taxon>Pentapetalae</taxon>
        <taxon>asterids</taxon>
        <taxon>lamiids</taxon>
        <taxon>Lamiales</taxon>
        <taxon>Orobanchaceae</taxon>
        <taxon>Buchnereae</taxon>
        <taxon>Striga</taxon>
    </lineage>
</organism>
<evidence type="ECO:0000313" key="3">
    <source>
        <dbReference type="Proteomes" id="UP000325081"/>
    </source>
</evidence>
<comment type="caution">
    <text evidence="2">The sequence shown here is derived from an EMBL/GenBank/DDBJ whole genome shotgun (WGS) entry which is preliminary data.</text>
</comment>
<dbReference type="Proteomes" id="UP000325081">
    <property type="component" value="Unassembled WGS sequence"/>
</dbReference>